<feature type="compositionally biased region" description="Low complexity" evidence="1">
    <location>
        <begin position="103"/>
        <end position="151"/>
    </location>
</feature>
<dbReference type="GeneID" id="34686750"/>
<feature type="region of interest" description="Disordered" evidence="1">
    <location>
        <begin position="191"/>
        <end position="213"/>
    </location>
</feature>
<evidence type="ECO:0000256" key="1">
    <source>
        <dbReference type="SAM" id="MobiDB-lite"/>
    </source>
</evidence>
<name>A0A0C7MZL2_9SACH</name>
<dbReference type="AlphaFoldDB" id="A0A0C7MZL2"/>
<accession>A0A0C7MZL2</accession>
<sequence>MALSAYELRGVRLKRQFDEPTDGGGYARLKSRTRRAGQTMYISKSGSSVTPSMSSVLAQLKSQRELSSTSWSSDQCYSTATLSLDSQCELDGCRLDSVGTPGSASTRSSASSSTSSKSSNSSNSCLTTSTNNHPLISSEQNGNSSSSSSSNTVATRTKVAPRLKLINPQDVDLADCYISAELLQVRYKPVYQRPKQSRHRSQPGPSRRPSVELTIDPHTNVGIAQYLDNRHKPTFPLYDSNVVELENWPKANHKNHQDKETPTRLDVACHETSSSVPNRRVRQQTLNHNFLKLYAMETTAKTHNLIPDLNVDEQVLRRLSYRDIWNLEIPKSSQAHGVSVRDIKLALITRKKLWSDMMCEPRQDLHGDHAPWNMKFVVVEPSTGPQKVSESASSSLVRVNSDIKPWIGPSSNRMLRPSGKLQLFARTKPNQPLREIQYVVKGWCDARFQT</sequence>
<evidence type="ECO:0000313" key="3">
    <source>
        <dbReference type="Proteomes" id="UP000054304"/>
    </source>
</evidence>
<dbReference type="RefSeq" id="XP_022629473.1">
    <property type="nucleotide sequence ID" value="XM_022771580.1"/>
</dbReference>
<dbReference type="HOGENOM" id="CLU_041586_0_0_1"/>
<dbReference type="Proteomes" id="UP000054304">
    <property type="component" value="Unassembled WGS sequence"/>
</dbReference>
<organism evidence="2 3">
    <name type="scientific">Lachancea lanzarotensis</name>
    <dbReference type="NCBI Taxonomy" id="1245769"/>
    <lineage>
        <taxon>Eukaryota</taxon>
        <taxon>Fungi</taxon>
        <taxon>Dikarya</taxon>
        <taxon>Ascomycota</taxon>
        <taxon>Saccharomycotina</taxon>
        <taxon>Saccharomycetes</taxon>
        <taxon>Saccharomycetales</taxon>
        <taxon>Saccharomycetaceae</taxon>
        <taxon>Lachancea</taxon>
    </lineage>
</organism>
<proteinExistence type="predicted"/>
<dbReference type="GO" id="GO:0035556">
    <property type="term" value="P:intracellular signal transduction"/>
    <property type="evidence" value="ECO:0007669"/>
    <property type="project" value="EnsemblFungi"/>
</dbReference>
<keyword evidence="3" id="KW-1185">Reference proteome</keyword>
<evidence type="ECO:0000313" key="2">
    <source>
        <dbReference type="EMBL" id="CEP63252.1"/>
    </source>
</evidence>
<gene>
    <name evidence="2" type="ORF">LALA0_S07e05908g</name>
</gene>
<dbReference type="OrthoDB" id="4088353at2759"/>
<reference evidence="2 3" key="1">
    <citation type="submission" date="2014-12" db="EMBL/GenBank/DDBJ databases">
        <authorList>
            <person name="Neuveglise Cecile"/>
        </authorList>
    </citation>
    <scope>NUCLEOTIDE SEQUENCE [LARGE SCALE GENOMIC DNA]</scope>
    <source>
        <strain evidence="2 3">CBS 12615</strain>
    </source>
</reference>
<protein>
    <submittedName>
        <fullName evidence="2">LALA0S07e05908g1_1</fullName>
    </submittedName>
</protein>
<dbReference type="EMBL" id="LN736366">
    <property type="protein sequence ID" value="CEP63252.1"/>
    <property type="molecule type" value="Genomic_DNA"/>
</dbReference>
<feature type="region of interest" description="Disordered" evidence="1">
    <location>
        <begin position="98"/>
        <end position="156"/>
    </location>
</feature>